<evidence type="ECO:0000313" key="2">
    <source>
        <dbReference type="Proteomes" id="UP000027142"/>
    </source>
</evidence>
<dbReference type="HOGENOM" id="CLU_2285816_0_0_9"/>
<accession>A0A060M113</accession>
<reference evidence="1 2" key="1">
    <citation type="journal article" date="2014" name="Gene">
        <title>A comparative genomic analysis of the alkalitolerant soil bacterium Bacillus lehensis G1.</title>
        <authorList>
            <person name="Noor Y.M."/>
            <person name="Samsulrizal N.H."/>
            <person name="Jema'on N.A."/>
            <person name="Low K.O."/>
            <person name="Ramli A.N."/>
            <person name="Alias N.I."/>
            <person name="Damis S.I."/>
            <person name="Fuzi S.F."/>
            <person name="Isa M.N."/>
            <person name="Murad A.M."/>
            <person name="Raih M.F."/>
            <person name="Bakar F.D."/>
            <person name="Najimudin N."/>
            <person name="Mahadi N.M."/>
            <person name="Illias R.M."/>
        </authorList>
    </citation>
    <scope>NUCLEOTIDE SEQUENCE [LARGE SCALE GENOMIC DNA]</scope>
    <source>
        <strain evidence="1 2">G1</strain>
    </source>
</reference>
<proteinExistence type="predicted"/>
<dbReference type="PATRIC" id="fig|1246626.3.peg.1666"/>
<dbReference type="KEGG" id="ble:BleG1_1675"/>
<dbReference type="RefSeq" id="WP_038479380.1">
    <property type="nucleotide sequence ID" value="NZ_CP003923.1"/>
</dbReference>
<sequence length="108" mass="12393">MFGNGEWVIYKAGRTSILGWISEAKVIASSSSNEPIKTMYQFYTKQRVLNGKQPLLANEDDLQTSKARLKESDIRALQELALLTKDKQWFMELSRLRDKVGIRKNVSN</sequence>
<organism evidence="1 2">
    <name type="scientific">Shouchella lehensis G1</name>
    <dbReference type="NCBI Taxonomy" id="1246626"/>
    <lineage>
        <taxon>Bacteria</taxon>
        <taxon>Bacillati</taxon>
        <taxon>Bacillota</taxon>
        <taxon>Bacilli</taxon>
        <taxon>Bacillales</taxon>
        <taxon>Bacillaceae</taxon>
        <taxon>Shouchella</taxon>
    </lineage>
</organism>
<evidence type="ECO:0000313" key="1">
    <source>
        <dbReference type="EMBL" id="AIC94253.1"/>
    </source>
</evidence>
<dbReference type="EMBL" id="CP003923">
    <property type="protein sequence ID" value="AIC94253.1"/>
    <property type="molecule type" value="Genomic_DNA"/>
</dbReference>
<dbReference type="STRING" id="1246626.BleG1_1675"/>
<dbReference type="eggNOG" id="ENOG5030CYT">
    <property type="taxonomic scope" value="Bacteria"/>
</dbReference>
<evidence type="ECO:0008006" key="3">
    <source>
        <dbReference type="Google" id="ProtNLM"/>
    </source>
</evidence>
<dbReference type="AlphaFoldDB" id="A0A060M113"/>
<gene>
    <name evidence="1" type="ORF">BleG1_1675</name>
</gene>
<dbReference type="Proteomes" id="UP000027142">
    <property type="component" value="Chromosome"/>
</dbReference>
<name>A0A060M113_9BACI</name>
<keyword evidence="2" id="KW-1185">Reference proteome</keyword>
<dbReference type="OrthoDB" id="2427704at2"/>
<protein>
    <recommendedName>
        <fullName evidence="3">IDEAL domain-containing protein</fullName>
    </recommendedName>
</protein>